<accession>A0ABR0BCY4</accession>
<evidence type="ECO:0008006" key="3">
    <source>
        <dbReference type="Google" id="ProtNLM"/>
    </source>
</evidence>
<keyword evidence="2" id="KW-1185">Reference proteome</keyword>
<reference evidence="1 2" key="1">
    <citation type="journal article" date="2024" name="Microbiol. Resour. Announc.">
        <title>Genome annotations for the ascomycete fungi Trichoderma harzianum, Trichoderma aggressivum, and Purpureocillium lilacinum.</title>
        <authorList>
            <person name="Beijen E.P.W."/>
            <person name="Ohm R.A."/>
        </authorList>
    </citation>
    <scope>NUCLEOTIDE SEQUENCE [LARGE SCALE GENOMIC DNA]</scope>
    <source>
        <strain evidence="1 2">CBS 150709</strain>
    </source>
</reference>
<sequence>MRSTTLSLARSVHRVVGDIPDDVGRFSKRVDAALPGNHTLQLYDKLSWREANVLAQLRMGISRLNGYLHYITATSQQCACRWVKETVEHFLFYCPKWTEQRAETLRSSEAQRGNLSFCLGGKSLSDDATWTLNMTAVRATNSICVTVDGCVHCQHHWERPKRSPWQWQHLPDVSRRRQTEAPHRGRHPERLGDFMTEASRDRWFDDGTDIFGRAKLLTTVESFAQLAVATAATGLYWQRQQVQLAPLQAATTAPIKDHFQKLPYRHALVMLTDLRASGLVLVRDAASQPHCCVHFWPRSATGCRHSIRDAASQPHCFVQFWLPAGAGCRQFMRDAASQPHCFVQFWPRFAADAASPLEMPPVNLTALSSSGCVLPRDAAKLREMPPSYTPFGMPPIDARGMPSTSRTCCSPAS</sequence>
<proteinExistence type="predicted"/>
<organism evidence="1 2">
    <name type="scientific">Purpureocillium lilacinum</name>
    <name type="common">Paecilomyces lilacinus</name>
    <dbReference type="NCBI Taxonomy" id="33203"/>
    <lineage>
        <taxon>Eukaryota</taxon>
        <taxon>Fungi</taxon>
        <taxon>Dikarya</taxon>
        <taxon>Ascomycota</taxon>
        <taxon>Pezizomycotina</taxon>
        <taxon>Sordariomycetes</taxon>
        <taxon>Hypocreomycetidae</taxon>
        <taxon>Hypocreales</taxon>
        <taxon>Ophiocordycipitaceae</taxon>
        <taxon>Purpureocillium</taxon>
    </lineage>
</organism>
<evidence type="ECO:0000313" key="2">
    <source>
        <dbReference type="Proteomes" id="UP001287286"/>
    </source>
</evidence>
<evidence type="ECO:0000313" key="1">
    <source>
        <dbReference type="EMBL" id="KAK4067498.1"/>
    </source>
</evidence>
<protein>
    <recommendedName>
        <fullName evidence="3">Reverse transcriptase</fullName>
    </recommendedName>
</protein>
<dbReference type="EMBL" id="JAWRVI010000331">
    <property type="protein sequence ID" value="KAK4067498.1"/>
    <property type="molecule type" value="Genomic_DNA"/>
</dbReference>
<gene>
    <name evidence="1" type="ORF">Purlil1_13858</name>
</gene>
<name>A0ABR0BCY4_PURLI</name>
<dbReference type="Proteomes" id="UP001287286">
    <property type="component" value="Unassembled WGS sequence"/>
</dbReference>
<comment type="caution">
    <text evidence="1">The sequence shown here is derived from an EMBL/GenBank/DDBJ whole genome shotgun (WGS) entry which is preliminary data.</text>
</comment>